<dbReference type="EC" id="2.3.1.-" evidence="2"/>
<keyword evidence="2" id="KW-0012">Acyltransferase</keyword>
<dbReference type="AlphaFoldDB" id="A0A1U7D002"/>
<reference evidence="2 3" key="1">
    <citation type="submission" date="2016-03" db="EMBL/GenBank/DDBJ databases">
        <title>Deep-sea bacteria in the southern Pacific.</title>
        <authorList>
            <person name="Tang K."/>
        </authorList>
    </citation>
    <scope>NUCLEOTIDE SEQUENCE [LARGE SCALE GENOMIC DNA]</scope>
    <source>
        <strain evidence="2 3">JLT2016</strain>
    </source>
</reference>
<keyword evidence="2" id="KW-0808">Transferase</keyword>
<organism evidence="2 3">
    <name type="scientific">Salipiger profundus</name>
    <dbReference type="NCBI Taxonomy" id="1229727"/>
    <lineage>
        <taxon>Bacteria</taxon>
        <taxon>Pseudomonadati</taxon>
        <taxon>Pseudomonadota</taxon>
        <taxon>Alphaproteobacteria</taxon>
        <taxon>Rhodobacterales</taxon>
        <taxon>Roseobacteraceae</taxon>
        <taxon>Salipiger</taxon>
    </lineage>
</organism>
<dbReference type="Proteomes" id="UP000186559">
    <property type="component" value="Chromosome"/>
</dbReference>
<sequence>MTTETTTKAALRPLMAEDADTVAAIFYDGVLHGTAPHYSEEERQAWAGPRPDPERWRDRIGGAVGLMAEIDGEPVGYMTLVMPGCIDLAFVRPAHAGQGIGGALLEALTGIARAGGASELTADVSLAARPFFERHGFSVVREQTVVRRGVALPNVAMRKPLKDGAPQA</sequence>
<evidence type="ECO:0000313" key="2">
    <source>
        <dbReference type="EMBL" id="APX21423.1"/>
    </source>
</evidence>
<keyword evidence="3" id="KW-1185">Reference proteome</keyword>
<accession>A0A1U7D002</accession>
<dbReference type="PROSITE" id="PS51186">
    <property type="entry name" value="GNAT"/>
    <property type="match status" value="1"/>
</dbReference>
<name>A0A1U7D002_9RHOB</name>
<dbReference type="InterPro" id="IPR000182">
    <property type="entry name" value="GNAT_dom"/>
</dbReference>
<dbReference type="SUPFAM" id="SSF55729">
    <property type="entry name" value="Acyl-CoA N-acyltransferases (Nat)"/>
    <property type="match status" value="1"/>
</dbReference>
<dbReference type="Pfam" id="PF13673">
    <property type="entry name" value="Acetyltransf_10"/>
    <property type="match status" value="1"/>
</dbReference>
<dbReference type="GO" id="GO:0016747">
    <property type="term" value="F:acyltransferase activity, transferring groups other than amino-acyl groups"/>
    <property type="evidence" value="ECO:0007669"/>
    <property type="project" value="InterPro"/>
</dbReference>
<dbReference type="PANTHER" id="PTHR43451">
    <property type="entry name" value="ACETYLTRANSFERASE (GNAT) FAMILY PROTEIN"/>
    <property type="match status" value="1"/>
</dbReference>
<dbReference type="KEGG" id="tpro:Ga0080559_TMP627"/>
<dbReference type="InterPro" id="IPR052564">
    <property type="entry name" value="N-acetyltrans/Recomb-assoc"/>
</dbReference>
<feature type="domain" description="N-acetyltransferase" evidence="1">
    <location>
        <begin position="9"/>
        <end position="162"/>
    </location>
</feature>
<protein>
    <submittedName>
        <fullName evidence="2">Acetyltransferase, GNAT family</fullName>
        <ecNumber evidence="2">2.3.1.-</ecNumber>
    </submittedName>
</protein>
<evidence type="ECO:0000313" key="3">
    <source>
        <dbReference type="Proteomes" id="UP000186559"/>
    </source>
</evidence>
<dbReference type="PANTHER" id="PTHR43451:SF1">
    <property type="entry name" value="ACETYLTRANSFERASE"/>
    <property type="match status" value="1"/>
</dbReference>
<proteinExistence type="predicted"/>
<dbReference type="Gene3D" id="3.40.630.30">
    <property type="match status" value="1"/>
</dbReference>
<dbReference type="EMBL" id="CP014796">
    <property type="protein sequence ID" value="APX21423.1"/>
    <property type="molecule type" value="Genomic_DNA"/>
</dbReference>
<dbReference type="STRING" id="1229727.Ga0080559_TMP627"/>
<dbReference type="InterPro" id="IPR016181">
    <property type="entry name" value="Acyl_CoA_acyltransferase"/>
</dbReference>
<dbReference type="RefSeq" id="WP_076622079.1">
    <property type="nucleotide sequence ID" value="NZ_BMEW01000002.1"/>
</dbReference>
<dbReference type="OrthoDB" id="9789081at2"/>
<gene>
    <name evidence="2" type="ORF">Ga0080559_TMP627</name>
</gene>
<evidence type="ECO:0000259" key="1">
    <source>
        <dbReference type="PROSITE" id="PS51186"/>
    </source>
</evidence>
<dbReference type="CDD" id="cd04301">
    <property type="entry name" value="NAT_SF"/>
    <property type="match status" value="1"/>
</dbReference>